<dbReference type="PRINTS" id="PR00909">
    <property type="entry name" value="SPERMDNBNDNG"/>
</dbReference>
<evidence type="ECO:0000256" key="2">
    <source>
        <dbReference type="ARBA" id="ARBA00022448"/>
    </source>
</evidence>
<dbReference type="EMBL" id="DSPX01000141">
    <property type="protein sequence ID" value="HGG01758.1"/>
    <property type="molecule type" value="Genomic_DNA"/>
</dbReference>
<dbReference type="Gene3D" id="3.40.190.10">
    <property type="entry name" value="Periplasmic binding protein-like II"/>
    <property type="match status" value="2"/>
</dbReference>
<accession>A0A7C3VMX1</accession>
<dbReference type="GO" id="GO:0042597">
    <property type="term" value="C:periplasmic space"/>
    <property type="evidence" value="ECO:0007669"/>
    <property type="project" value="UniProtKB-SubCell"/>
</dbReference>
<proteinExistence type="predicted"/>
<dbReference type="InterPro" id="IPR001188">
    <property type="entry name" value="Sperm_putr-bd"/>
</dbReference>
<protein>
    <submittedName>
        <fullName evidence="5">Extracellular solute-binding protein</fullName>
    </submittedName>
</protein>
<sequence length="375" mass="42662">MKRRHLIGAASTIVLSQLAGGCGQRVRPTLRVRLLKNSIPPILLRKFRQTQPSAVVLDFAPAAQLQDLFASLQKWQQNQPGENYPQLVTMGDYWLKAAIEQKLIQPLDPQKLTMWEQLAQPWQELVRRDDQGNLAKDGPVWGAPYRWGTTAIAYRRDKFKPLGWEPTDWSDLWRPELRDRISLPNHPREVIGLTLKKLGHSYNTENLANIPKLKAELQQLHSQVKFYSTDAYLEPLIIGDTWLAVGSSTDILRVMERQSQIKAVIPASGTAIWADLWVQPTPAAKNTSSEPNQNLPYQWIDFCWQPEVAPILSLISDAASPLLTTTDRQTLPESLQQNAALLPAKEIIDKSEFIQQYPPEITAQYTKLWQEIRGL</sequence>
<reference evidence="5" key="1">
    <citation type="journal article" date="2020" name="mSystems">
        <title>Genome- and Community-Level Interaction Insights into Carbon Utilization and Element Cycling Functions of Hydrothermarchaeota in Hydrothermal Sediment.</title>
        <authorList>
            <person name="Zhou Z."/>
            <person name="Liu Y."/>
            <person name="Xu W."/>
            <person name="Pan J."/>
            <person name="Luo Z.H."/>
            <person name="Li M."/>
        </authorList>
    </citation>
    <scope>NUCLEOTIDE SEQUENCE [LARGE SCALE GENOMIC DNA]</scope>
    <source>
        <strain evidence="5">SpSt-374</strain>
    </source>
</reference>
<dbReference type="PROSITE" id="PS51257">
    <property type="entry name" value="PROKAR_LIPOPROTEIN"/>
    <property type="match status" value="1"/>
</dbReference>
<keyword evidence="3" id="KW-0732">Signal</keyword>
<dbReference type="AlphaFoldDB" id="A0A7C3VMX1"/>
<name>A0A7C3VMX1_9CYAN</name>
<evidence type="ECO:0000256" key="3">
    <source>
        <dbReference type="ARBA" id="ARBA00022729"/>
    </source>
</evidence>
<dbReference type="PANTHER" id="PTHR30222">
    <property type="entry name" value="SPERMIDINE/PUTRESCINE-BINDING PERIPLASMIC PROTEIN"/>
    <property type="match status" value="1"/>
</dbReference>
<evidence type="ECO:0000256" key="1">
    <source>
        <dbReference type="ARBA" id="ARBA00004418"/>
    </source>
</evidence>
<dbReference type="GO" id="GO:0019808">
    <property type="term" value="F:polyamine binding"/>
    <property type="evidence" value="ECO:0007669"/>
    <property type="project" value="InterPro"/>
</dbReference>
<comment type="subcellular location">
    <subcellularLocation>
        <location evidence="1">Periplasm</location>
    </subcellularLocation>
</comment>
<gene>
    <name evidence="5" type="ORF">ENR15_14175</name>
</gene>
<keyword evidence="4" id="KW-0574">Periplasm</keyword>
<evidence type="ECO:0000256" key="4">
    <source>
        <dbReference type="ARBA" id="ARBA00022764"/>
    </source>
</evidence>
<evidence type="ECO:0000313" key="5">
    <source>
        <dbReference type="EMBL" id="HGG01758.1"/>
    </source>
</evidence>
<dbReference type="Pfam" id="PF13343">
    <property type="entry name" value="SBP_bac_6"/>
    <property type="match status" value="1"/>
</dbReference>
<organism evidence="5">
    <name type="scientific">Planktothricoides sp. SpSt-374</name>
    <dbReference type="NCBI Taxonomy" id="2282167"/>
    <lineage>
        <taxon>Bacteria</taxon>
        <taxon>Bacillati</taxon>
        <taxon>Cyanobacteriota</taxon>
        <taxon>Cyanophyceae</taxon>
        <taxon>Oscillatoriophycideae</taxon>
        <taxon>Oscillatoriales</taxon>
        <taxon>Oscillatoriaceae</taxon>
        <taxon>Planktothricoides</taxon>
    </lineage>
</organism>
<dbReference type="GO" id="GO:0015846">
    <property type="term" value="P:polyamine transport"/>
    <property type="evidence" value="ECO:0007669"/>
    <property type="project" value="InterPro"/>
</dbReference>
<comment type="caution">
    <text evidence="5">The sequence shown here is derived from an EMBL/GenBank/DDBJ whole genome shotgun (WGS) entry which is preliminary data.</text>
</comment>
<keyword evidence="2" id="KW-0813">Transport</keyword>
<dbReference type="SUPFAM" id="SSF53850">
    <property type="entry name" value="Periplasmic binding protein-like II"/>
    <property type="match status" value="1"/>
</dbReference>
<dbReference type="PANTHER" id="PTHR30222:SF17">
    <property type="entry name" value="SPERMIDINE_PUTRESCINE-BINDING PERIPLASMIC PROTEIN"/>
    <property type="match status" value="1"/>
</dbReference>